<evidence type="ECO:0000256" key="5">
    <source>
        <dbReference type="ARBA" id="ARBA00023274"/>
    </source>
</evidence>
<dbReference type="NCBIfam" id="TIGR00029">
    <property type="entry name" value="S20"/>
    <property type="match status" value="1"/>
</dbReference>
<evidence type="ECO:0000256" key="1">
    <source>
        <dbReference type="ARBA" id="ARBA00007634"/>
    </source>
</evidence>
<dbReference type="Pfam" id="PF01649">
    <property type="entry name" value="Ribosomal_S20p"/>
    <property type="match status" value="2"/>
</dbReference>
<keyword evidence="5 6" id="KW-0687">Ribonucleoprotein</keyword>
<evidence type="ECO:0000256" key="3">
    <source>
        <dbReference type="ARBA" id="ARBA00022884"/>
    </source>
</evidence>
<accession>A0A5P9RUY1</accession>
<keyword evidence="7" id="KW-0150">Chloroplast</keyword>
<geneLocation type="chloroplast" evidence="7"/>
<evidence type="ECO:0000313" key="8">
    <source>
        <dbReference type="EMBL" id="QFV17235.1"/>
    </source>
</evidence>
<evidence type="ECO:0000256" key="2">
    <source>
        <dbReference type="ARBA" id="ARBA00022730"/>
    </source>
</evidence>
<gene>
    <name evidence="6 7" type="primary">rps20</name>
</gene>
<keyword evidence="7" id="KW-0934">Plastid</keyword>
<dbReference type="PANTHER" id="PTHR33398">
    <property type="entry name" value="30S RIBOSOMAL PROTEIN S20"/>
    <property type="match status" value="1"/>
</dbReference>
<organism evidence="7">
    <name type="scientific">Cyanidioschyzon merolae</name>
    <name type="common">Red alga</name>
    <dbReference type="NCBI Taxonomy" id="45157"/>
    <lineage>
        <taxon>Eukaryota</taxon>
        <taxon>Rhodophyta</taxon>
        <taxon>Bangiophyceae</taxon>
        <taxon>Cyanidiales</taxon>
        <taxon>Cyanidiaceae</taxon>
        <taxon>Cyanidioschyzon</taxon>
    </lineage>
</organism>
<dbReference type="EMBL" id="MK231134">
    <property type="protein sequence ID" value="QFV17062.1"/>
    <property type="molecule type" value="Genomic_DNA"/>
</dbReference>
<dbReference type="AlphaFoldDB" id="A0A5P9RUY1"/>
<reference evidence="7" key="1">
    <citation type="submission" date="2018-11" db="EMBL/GenBank/DDBJ databases">
        <title>Complete Plastid Genome of Cyanidioschyzon merolae Isolate 5508.</title>
        <authorList>
            <person name="Bi G."/>
        </authorList>
    </citation>
    <scope>NUCLEOTIDE SEQUENCE</scope>
    <source>
        <strain evidence="7">5508</strain>
    </source>
</reference>
<name>A0A5P9RUY1_CYAME</name>
<comment type="similarity">
    <text evidence="1 6">Belongs to the bacterial ribosomal protein bS20 family.</text>
</comment>
<comment type="function">
    <text evidence="6">Binds directly to 16S ribosomal RNA.</text>
</comment>
<dbReference type="Gene3D" id="1.20.58.110">
    <property type="entry name" value="Ribosomal protein S20"/>
    <property type="match status" value="1"/>
</dbReference>
<sequence>MANIKSSIKRIRISQRNRLRNQAIKSHIKWLMKHATKDEVESAIDKAVNKGVIHRNKAVRMKSKYERSHSRSTQ</sequence>
<dbReference type="HAMAP" id="MF_00500">
    <property type="entry name" value="Ribosomal_bS20"/>
    <property type="match status" value="1"/>
</dbReference>
<dbReference type="GO" id="GO:0005829">
    <property type="term" value="C:cytosol"/>
    <property type="evidence" value="ECO:0007669"/>
    <property type="project" value="TreeGrafter"/>
</dbReference>
<dbReference type="SMR" id="A0A5P9RUY1"/>
<reference evidence="8" key="2">
    <citation type="submission" date="2018-11" db="EMBL/GenBank/DDBJ databases">
        <title>Complete Plastid Genome of Cyanidioschyzon merolae Isolate 5578.</title>
        <authorList>
            <person name="Bi G."/>
        </authorList>
    </citation>
    <scope>NUCLEOTIDE SEQUENCE</scope>
</reference>
<dbReference type="GO" id="GO:0015935">
    <property type="term" value="C:small ribosomal subunit"/>
    <property type="evidence" value="ECO:0007669"/>
    <property type="project" value="TreeGrafter"/>
</dbReference>
<dbReference type="SUPFAM" id="SSF46992">
    <property type="entry name" value="Ribosomal protein S20"/>
    <property type="match status" value="1"/>
</dbReference>
<proteinExistence type="inferred from homology"/>
<keyword evidence="3 6" id="KW-0694">RNA-binding</keyword>
<evidence type="ECO:0000313" key="7">
    <source>
        <dbReference type="EMBL" id="QFV17062.1"/>
    </source>
</evidence>
<dbReference type="InterPro" id="IPR036510">
    <property type="entry name" value="Ribosomal_bS20_sf"/>
</dbReference>
<dbReference type="InterPro" id="IPR002583">
    <property type="entry name" value="Ribosomal_bS20"/>
</dbReference>
<dbReference type="GO" id="GO:0009507">
    <property type="term" value="C:chloroplast"/>
    <property type="evidence" value="ECO:0007669"/>
    <property type="project" value="UniProtKB-SubCell"/>
</dbReference>
<keyword evidence="2 6" id="KW-0699">rRNA-binding</keyword>
<evidence type="ECO:0000256" key="4">
    <source>
        <dbReference type="ARBA" id="ARBA00022980"/>
    </source>
</evidence>
<protein>
    <recommendedName>
        <fullName evidence="6">Small ribosomal subunit protein bS20c</fullName>
    </recommendedName>
</protein>
<dbReference type="GO" id="GO:0070181">
    <property type="term" value="F:small ribosomal subunit rRNA binding"/>
    <property type="evidence" value="ECO:0007669"/>
    <property type="project" value="TreeGrafter"/>
</dbReference>
<evidence type="ECO:0000256" key="6">
    <source>
        <dbReference type="HAMAP-Rule" id="MF_00500"/>
    </source>
</evidence>
<dbReference type="GO" id="GO:0003735">
    <property type="term" value="F:structural constituent of ribosome"/>
    <property type="evidence" value="ECO:0007669"/>
    <property type="project" value="InterPro"/>
</dbReference>
<dbReference type="EMBL" id="MK231135">
    <property type="protein sequence ID" value="QFV17235.1"/>
    <property type="molecule type" value="Genomic_DNA"/>
</dbReference>
<keyword evidence="4 6" id="KW-0689">Ribosomal protein</keyword>
<comment type="subcellular location">
    <subcellularLocation>
        <location evidence="6">Plastid</location>
        <location evidence="6">Chloroplast</location>
    </subcellularLocation>
</comment>
<dbReference type="GO" id="GO:0006412">
    <property type="term" value="P:translation"/>
    <property type="evidence" value="ECO:0007669"/>
    <property type="project" value="UniProtKB-UniRule"/>
</dbReference>
<dbReference type="PANTHER" id="PTHR33398:SF1">
    <property type="entry name" value="SMALL RIBOSOMAL SUBUNIT PROTEIN BS20C"/>
    <property type="match status" value="1"/>
</dbReference>